<feature type="transmembrane region" description="Helical" evidence="1">
    <location>
        <begin position="15"/>
        <end position="37"/>
    </location>
</feature>
<keyword evidence="1" id="KW-0472">Membrane</keyword>
<dbReference type="Proteomes" id="UP000199477">
    <property type="component" value="Unassembled WGS sequence"/>
</dbReference>
<name>A0A1I2BYG9_9GAMM</name>
<dbReference type="PROSITE" id="PS51257">
    <property type="entry name" value="PROKAR_LIPOPROTEIN"/>
    <property type="match status" value="1"/>
</dbReference>
<organism evidence="2 3">
    <name type="scientific">Dyella marensis</name>
    <dbReference type="NCBI Taxonomy" id="500610"/>
    <lineage>
        <taxon>Bacteria</taxon>
        <taxon>Pseudomonadati</taxon>
        <taxon>Pseudomonadota</taxon>
        <taxon>Gammaproteobacteria</taxon>
        <taxon>Lysobacterales</taxon>
        <taxon>Rhodanobacteraceae</taxon>
        <taxon>Dyella</taxon>
    </lineage>
</organism>
<gene>
    <name evidence="2" type="ORF">SAMN02799615_01285</name>
</gene>
<protein>
    <submittedName>
        <fullName evidence="2">Uncharacterized protein</fullName>
    </submittedName>
</protein>
<sequence length="265" mass="29350">MPDIGRVISRHRNNAALSIFVLFFAVLLLACAALLFAIRGKAMADGAALINGSMIGCAVIGLALIGGTVLMRRTYWVLGEEGVQRRGGRGNESWRFDQIAECCQFYRAGLPVGLAWRREGDEAWGMVNAHLSGYRKFYDTLERAYLHARLPRLFGELERGHTLEFKVLTQAGQLQRHLASGIRGYLGASTARALRVSLTALHWQGREVAFADIVAMDVTSWTSRLRLHLRDGTRVELGYQVLFDATLVMALIGALIPQRPVRKAA</sequence>
<proteinExistence type="predicted"/>
<keyword evidence="3" id="KW-1185">Reference proteome</keyword>
<dbReference type="EMBL" id="FONH01000003">
    <property type="protein sequence ID" value="SFE60503.1"/>
    <property type="molecule type" value="Genomic_DNA"/>
</dbReference>
<feature type="transmembrane region" description="Helical" evidence="1">
    <location>
        <begin position="49"/>
        <end position="71"/>
    </location>
</feature>
<evidence type="ECO:0000313" key="2">
    <source>
        <dbReference type="EMBL" id="SFE60503.1"/>
    </source>
</evidence>
<reference evidence="3" key="1">
    <citation type="submission" date="2016-10" db="EMBL/GenBank/DDBJ databases">
        <authorList>
            <person name="Varghese N."/>
            <person name="Submissions S."/>
        </authorList>
    </citation>
    <scope>NUCLEOTIDE SEQUENCE [LARGE SCALE GENOMIC DNA]</scope>
    <source>
        <strain evidence="3">UNC178MFTsu3.1</strain>
    </source>
</reference>
<dbReference type="RefSeq" id="WP_026636052.1">
    <property type="nucleotide sequence ID" value="NZ_FONH01000003.1"/>
</dbReference>
<evidence type="ECO:0000313" key="3">
    <source>
        <dbReference type="Proteomes" id="UP000199477"/>
    </source>
</evidence>
<dbReference type="AlphaFoldDB" id="A0A1I2BYG9"/>
<keyword evidence="1" id="KW-1133">Transmembrane helix</keyword>
<accession>A0A1I2BYG9</accession>
<evidence type="ECO:0000256" key="1">
    <source>
        <dbReference type="SAM" id="Phobius"/>
    </source>
</evidence>
<keyword evidence="1" id="KW-0812">Transmembrane</keyword>